<dbReference type="PANTHER" id="PTHR21496">
    <property type="entry name" value="FERREDOXIN-RELATED"/>
    <property type="match status" value="1"/>
</dbReference>
<evidence type="ECO:0000313" key="6">
    <source>
        <dbReference type="EMBL" id="QRJ62356.1"/>
    </source>
</evidence>
<keyword evidence="1" id="KW-0001">2Fe-2S</keyword>
<keyword evidence="4" id="KW-0411">Iron-sulfur</keyword>
<dbReference type="AlphaFoldDB" id="A0A974PW00"/>
<organism evidence="6 7">
    <name type="scientific">Azospira restricta</name>
    <dbReference type="NCBI Taxonomy" id="404405"/>
    <lineage>
        <taxon>Bacteria</taxon>
        <taxon>Pseudomonadati</taxon>
        <taxon>Pseudomonadota</taxon>
        <taxon>Betaproteobacteria</taxon>
        <taxon>Rhodocyclales</taxon>
        <taxon>Rhodocyclaceae</taxon>
        <taxon>Azospira</taxon>
    </lineage>
</organism>
<name>A0A974PW00_9RHOO</name>
<dbReference type="Proteomes" id="UP000663444">
    <property type="component" value="Chromosome"/>
</dbReference>
<accession>A0A974PW00</accession>
<evidence type="ECO:0000313" key="7">
    <source>
        <dbReference type="Proteomes" id="UP000663444"/>
    </source>
</evidence>
<dbReference type="SUPFAM" id="SSF50022">
    <property type="entry name" value="ISP domain"/>
    <property type="match status" value="1"/>
</dbReference>
<dbReference type="PROSITE" id="PS51296">
    <property type="entry name" value="RIESKE"/>
    <property type="match status" value="1"/>
</dbReference>
<keyword evidence="2" id="KW-0479">Metal-binding</keyword>
<dbReference type="RefSeq" id="WP_203385889.1">
    <property type="nucleotide sequence ID" value="NZ_CP064781.1"/>
</dbReference>
<feature type="domain" description="Rieske" evidence="5">
    <location>
        <begin position="5"/>
        <end position="100"/>
    </location>
</feature>
<keyword evidence="3" id="KW-0408">Iron</keyword>
<dbReference type="EMBL" id="CP064781">
    <property type="protein sequence ID" value="QRJ62356.1"/>
    <property type="molecule type" value="Genomic_DNA"/>
</dbReference>
<dbReference type="GO" id="GO:0046872">
    <property type="term" value="F:metal ion binding"/>
    <property type="evidence" value="ECO:0007669"/>
    <property type="project" value="UniProtKB-KW"/>
</dbReference>
<dbReference type="Pfam" id="PF00355">
    <property type="entry name" value="Rieske"/>
    <property type="match status" value="1"/>
</dbReference>
<evidence type="ECO:0000256" key="4">
    <source>
        <dbReference type="ARBA" id="ARBA00023014"/>
    </source>
</evidence>
<keyword evidence="7" id="KW-1185">Reference proteome</keyword>
<dbReference type="CDD" id="cd03528">
    <property type="entry name" value="Rieske_RO_ferredoxin"/>
    <property type="match status" value="1"/>
</dbReference>
<proteinExistence type="predicted"/>
<protein>
    <submittedName>
        <fullName evidence="6">Non-heme iron oxygenase ferredoxin subunit</fullName>
    </submittedName>
</protein>
<dbReference type="PANTHER" id="PTHR21496:SF23">
    <property type="entry name" value="3-PHENYLPROPIONATE_CINNAMIC ACID DIOXYGENASE FERREDOXIN SUBUNIT"/>
    <property type="match status" value="1"/>
</dbReference>
<evidence type="ECO:0000256" key="2">
    <source>
        <dbReference type="ARBA" id="ARBA00022723"/>
    </source>
</evidence>
<reference evidence="6" key="1">
    <citation type="submission" date="2020-11" db="EMBL/GenBank/DDBJ databases">
        <title>Azospira restricta DSM 18626 genome sequence.</title>
        <authorList>
            <person name="Moe W.M."/>
        </authorList>
    </citation>
    <scope>NUCLEOTIDE SEQUENCE</scope>
    <source>
        <strain evidence="6">DSM 18626</strain>
    </source>
</reference>
<evidence type="ECO:0000256" key="3">
    <source>
        <dbReference type="ARBA" id="ARBA00023004"/>
    </source>
</evidence>
<evidence type="ECO:0000259" key="5">
    <source>
        <dbReference type="PROSITE" id="PS51296"/>
    </source>
</evidence>
<sequence>MSDWTDVAAAADFPPGTCRTAIADGVAIAVFNVDGRYYAIEDCCSHEQQALSAGRVDGLEVVCPRHLARFSLVDGKALAPPAYEPVAVFPVRIEGGVVQVRDERFD</sequence>
<dbReference type="InterPro" id="IPR017941">
    <property type="entry name" value="Rieske_2Fe-2S"/>
</dbReference>
<dbReference type="InterPro" id="IPR036922">
    <property type="entry name" value="Rieske_2Fe-2S_sf"/>
</dbReference>
<dbReference type="Gene3D" id="2.102.10.10">
    <property type="entry name" value="Rieske [2Fe-2S] iron-sulphur domain"/>
    <property type="match status" value="1"/>
</dbReference>
<gene>
    <name evidence="6" type="ORF">IWH25_11190</name>
</gene>
<evidence type="ECO:0000256" key="1">
    <source>
        <dbReference type="ARBA" id="ARBA00022714"/>
    </source>
</evidence>
<dbReference type="GO" id="GO:0051537">
    <property type="term" value="F:2 iron, 2 sulfur cluster binding"/>
    <property type="evidence" value="ECO:0007669"/>
    <property type="project" value="UniProtKB-KW"/>
</dbReference>
<dbReference type="KEGG" id="ares:IWH25_11190"/>